<proteinExistence type="predicted"/>
<protein>
    <recommendedName>
        <fullName evidence="3">DUF2190 domain-containing protein</fullName>
    </recommendedName>
</protein>
<name>A0A1F7X1F0_9BACT</name>
<evidence type="ECO:0000313" key="2">
    <source>
        <dbReference type="Proteomes" id="UP000176939"/>
    </source>
</evidence>
<reference evidence="1 2" key="1">
    <citation type="journal article" date="2016" name="Nat. Commun.">
        <title>Thousands of microbial genomes shed light on interconnected biogeochemical processes in an aquifer system.</title>
        <authorList>
            <person name="Anantharaman K."/>
            <person name="Brown C.T."/>
            <person name="Hug L.A."/>
            <person name="Sharon I."/>
            <person name="Castelle C.J."/>
            <person name="Probst A.J."/>
            <person name="Thomas B.C."/>
            <person name="Singh A."/>
            <person name="Wilkins M.J."/>
            <person name="Karaoz U."/>
            <person name="Brodie E.L."/>
            <person name="Williams K.H."/>
            <person name="Hubbard S.S."/>
            <person name="Banfield J.F."/>
        </authorList>
    </citation>
    <scope>NUCLEOTIDE SEQUENCE [LARGE SCALE GENOMIC DNA]</scope>
</reference>
<gene>
    <name evidence="1" type="ORF">A2Z67_06300</name>
</gene>
<dbReference type="AlphaFoldDB" id="A0A1F7X1F0"/>
<dbReference type="InterPro" id="IPR011231">
    <property type="entry name" value="Phage_VT1-Sakai_H0018"/>
</dbReference>
<dbReference type="Proteomes" id="UP000176939">
    <property type="component" value="Unassembled WGS sequence"/>
</dbReference>
<evidence type="ECO:0000313" key="1">
    <source>
        <dbReference type="EMBL" id="OGM08198.1"/>
    </source>
</evidence>
<organism evidence="1 2">
    <name type="scientific">Candidatus Woesebacteria bacterium RBG_13_36_22</name>
    <dbReference type="NCBI Taxonomy" id="1802478"/>
    <lineage>
        <taxon>Bacteria</taxon>
        <taxon>Candidatus Woeseibacteriota</taxon>
    </lineage>
</organism>
<comment type="caution">
    <text evidence="1">The sequence shown here is derived from an EMBL/GenBank/DDBJ whole genome shotgun (WGS) entry which is preliminary data.</text>
</comment>
<evidence type="ECO:0008006" key="3">
    <source>
        <dbReference type="Google" id="ProtNLM"/>
    </source>
</evidence>
<accession>A0A1F7X1F0</accession>
<sequence>MTARPNLSSIPAAGITVDGIVDVLGGKSIVVGRIVSATNADALKGQALERDGAGKVKTAAANVTAANFAGVAVSSAVAGDTISVLRQGIARMVVHASSSVIAVGDQVAVYAIGEVCKLGDNSNTNAIGYVAASDGANPALVDTFVDVEINKLGALV</sequence>
<dbReference type="Pfam" id="PF09956">
    <property type="entry name" value="Phage_cement_2"/>
    <property type="match status" value="1"/>
</dbReference>
<dbReference type="EMBL" id="MGFQ01000055">
    <property type="protein sequence ID" value="OGM08198.1"/>
    <property type="molecule type" value="Genomic_DNA"/>
</dbReference>